<evidence type="ECO:0000259" key="8">
    <source>
        <dbReference type="Pfam" id="PF00588"/>
    </source>
</evidence>
<evidence type="ECO:0000256" key="7">
    <source>
        <dbReference type="HAMAP-Rule" id="MF_02060"/>
    </source>
</evidence>
<feature type="binding site" evidence="7">
    <location>
        <position position="159"/>
    </location>
    <ligand>
        <name>S-adenosyl-L-methionine</name>
        <dbReference type="ChEBI" id="CHEBI:59789"/>
    </ligand>
</feature>
<evidence type="ECO:0000256" key="6">
    <source>
        <dbReference type="ARBA" id="ARBA00022884"/>
    </source>
</evidence>
<organism evidence="9 10">
    <name type="scientific">Rapidithrix thailandica</name>
    <dbReference type="NCBI Taxonomy" id="413964"/>
    <lineage>
        <taxon>Bacteria</taxon>
        <taxon>Pseudomonadati</taxon>
        <taxon>Bacteroidota</taxon>
        <taxon>Cytophagia</taxon>
        <taxon>Cytophagales</taxon>
        <taxon>Flammeovirgaceae</taxon>
        <taxon>Rapidithrix</taxon>
    </lineage>
</organism>
<dbReference type="SUPFAM" id="SSF75217">
    <property type="entry name" value="alpha/beta knot"/>
    <property type="match status" value="1"/>
</dbReference>
<keyword evidence="1 7" id="KW-0820">tRNA-binding</keyword>
<keyword evidence="2 7" id="KW-0489">Methyltransferase</keyword>
<keyword evidence="5 7" id="KW-0819">tRNA processing</keyword>
<protein>
    <recommendedName>
        <fullName evidence="7">tRNA (guanosine(18)-2'-O)-methyltransferase</fullName>
        <ecNumber evidence="7">2.1.1.34</ecNumber>
    </recommendedName>
    <alternativeName>
        <fullName evidence="7">tRNA [Gm18] methyltransferase</fullName>
    </alternativeName>
</protein>
<dbReference type="RefSeq" id="WP_346819176.1">
    <property type="nucleotide sequence ID" value="NZ_JBDKWZ010000001.1"/>
</dbReference>
<keyword evidence="6 7" id="KW-0694">RNA-binding</keyword>
<evidence type="ECO:0000256" key="4">
    <source>
        <dbReference type="ARBA" id="ARBA00022691"/>
    </source>
</evidence>
<evidence type="ECO:0000256" key="1">
    <source>
        <dbReference type="ARBA" id="ARBA00022555"/>
    </source>
</evidence>
<proteinExistence type="inferred from homology"/>
<evidence type="ECO:0000313" key="10">
    <source>
        <dbReference type="Proteomes" id="UP001403385"/>
    </source>
</evidence>
<dbReference type="InterPro" id="IPR029028">
    <property type="entry name" value="Alpha/beta_knot_MTases"/>
</dbReference>
<dbReference type="PANTHER" id="PTHR43453:SF1">
    <property type="entry name" value="TRNA_RRNA METHYLTRANSFERASE SPOU TYPE DOMAIN-CONTAINING PROTEIN"/>
    <property type="match status" value="1"/>
</dbReference>
<dbReference type="Proteomes" id="UP001403385">
    <property type="component" value="Unassembled WGS sequence"/>
</dbReference>
<comment type="similarity">
    <text evidence="7">Belongs to the class IV-like SAM-binding methyltransferase superfamily. RNA methyltransferase TrmH family.</text>
</comment>
<dbReference type="Pfam" id="PF00588">
    <property type="entry name" value="SpoU_methylase"/>
    <property type="match status" value="1"/>
</dbReference>
<dbReference type="HAMAP" id="MF_02060">
    <property type="entry name" value="tRNA_methyltr_TrmH"/>
    <property type="match status" value="1"/>
</dbReference>
<dbReference type="InterPro" id="IPR033671">
    <property type="entry name" value="TrmH"/>
</dbReference>
<name>A0AAW9S1Z0_9BACT</name>
<comment type="catalytic activity">
    <reaction evidence="7">
        <text>guanosine(18) in tRNA + S-adenosyl-L-methionine = 2'-O-methylguanosine(18) in tRNA + S-adenosyl-L-homocysteine + H(+)</text>
        <dbReference type="Rhea" id="RHEA:20077"/>
        <dbReference type="Rhea" id="RHEA-COMP:10190"/>
        <dbReference type="Rhea" id="RHEA-COMP:10192"/>
        <dbReference type="ChEBI" id="CHEBI:15378"/>
        <dbReference type="ChEBI" id="CHEBI:57856"/>
        <dbReference type="ChEBI" id="CHEBI:59789"/>
        <dbReference type="ChEBI" id="CHEBI:74269"/>
        <dbReference type="ChEBI" id="CHEBI:74445"/>
        <dbReference type="EC" id="2.1.1.34"/>
    </reaction>
</comment>
<keyword evidence="3 7" id="KW-0808">Transferase</keyword>
<dbReference type="PANTHER" id="PTHR43453">
    <property type="entry name" value="RRNA METHYLASE-LIKE"/>
    <property type="match status" value="1"/>
</dbReference>
<feature type="domain" description="tRNA/rRNA methyltransferase SpoU type" evidence="8">
    <location>
        <begin position="40"/>
        <end position="178"/>
    </location>
</feature>
<dbReference type="Gene3D" id="3.40.1280.10">
    <property type="match status" value="1"/>
</dbReference>
<keyword evidence="10" id="KW-1185">Reference proteome</keyword>
<keyword evidence="4 7" id="KW-0949">S-adenosyl-L-methionine</keyword>
<reference evidence="9 10" key="1">
    <citation type="submission" date="2024-04" db="EMBL/GenBank/DDBJ databases">
        <title>Novel genus in family Flammeovirgaceae.</title>
        <authorList>
            <person name="Nguyen T.H."/>
            <person name="Vuong T.Q."/>
            <person name="Le H."/>
            <person name="Kim S.-G."/>
        </authorList>
    </citation>
    <scope>NUCLEOTIDE SEQUENCE [LARGE SCALE GENOMIC DNA]</scope>
    <source>
        <strain evidence="9 10">JCM 23209</strain>
    </source>
</reference>
<dbReference type="CDD" id="cd18092">
    <property type="entry name" value="SpoU-like_TrmH"/>
    <property type="match status" value="1"/>
</dbReference>
<dbReference type="EC" id="2.1.1.34" evidence="7"/>
<accession>A0AAW9S1Z0</accession>
<dbReference type="AlphaFoldDB" id="A0AAW9S1Z0"/>
<evidence type="ECO:0000256" key="3">
    <source>
        <dbReference type="ARBA" id="ARBA00022679"/>
    </source>
</evidence>
<comment type="function">
    <text evidence="7">Catalyzes the 2'-O methylation of guanosine at position 18 in tRNA.</text>
</comment>
<dbReference type="InterPro" id="IPR029026">
    <property type="entry name" value="tRNA_m1G_MTases_N"/>
</dbReference>
<dbReference type="EMBL" id="JBDKWZ010000001">
    <property type="protein sequence ID" value="MEN7546388.1"/>
    <property type="molecule type" value="Genomic_DNA"/>
</dbReference>
<feature type="binding site" evidence="7">
    <location>
        <position position="116"/>
    </location>
    <ligand>
        <name>S-adenosyl-L-methionine</name>
        <dbReference type="ChEBI" id="CHEBI:59789"/>
    </ligand>
</feature>
<gene>
    <name evidence="7" type="primary">trmH</name>
    <name evidence="9" type="ORF">AAG747_00620</name>
</gene>
<evidence type="ECO:0000313" key="9">
    <source>
        <dbReference type="EMBL" id="MEN7546388.1"/>
    </source>
</evidence>
<dbReference type="GO" id="GO:0000049">
    <property type="term" value="F:tRNA binding"/>
    <property type="evidence" value="ECO:0007669"/>
    <property type="project" value="UniProtKB-UniRule"/>
</dbReference>
<dbReference type="GO" id="GO:0141100">
    <property type="term" value="F:tRNA (guanine(18)-2'-O)-methyltransferase activity"/>
    <property type="evidence" value="ECO:0007669"/>
    <property type="project" value="UniProtKB-UniRule"/>
</dbReference>
<evidence type="ECO:0000256" key="5">
    <source>
        <dbReference type="ARBA" id="ARBA00022694"/>
    </source>
</evidence>
<evidence type="ECO:0000256" key="2">
    <source>
        <dbReference type="ARBA" id="ARBA00022603"/>
    </source>
</evidence>
<comment type="caution">
    <text evidence="7">Lacks conserved residue(s) required for the propagation of feature annotation.</text>
</comment>
<sequence length="230" mass="26467">MNEQVKEEIDQELLEYLSGFVTENKMSLFNKILPYRTRHLTVVMENIYQSQNASAVIRTCECLGIQDVHVIEVFNKYKLNKGVARGAGKWVDLHRHHNTRETMQLLKQQGYTLVATSPGESSIDLYDLPLDNKIGLLFGTELTGLSEEALEEADLTIKIPMFGFTESYNLSVSASICLSHMIRQLHTSDIPWQLSAEERKELQMDWVKKVIRRADKLETEYYIKKRAGLI</sequence>
<dbReference type="GO" id="GO:0002938">
    <property type="term" value="P:tRNA guanine ribose methylation"/>
    <property type="evidence" value="ECO:0007669"/>
    <property type="project" value="UniProtKB-UniRule"/>
</dbReference>
<dbReference type="InterPro" id="IPR001537">
    <property type="entry name" value="SpoU_MeTrfase"/>
</dbReference>
<comment type="caution">
    <text evidence="9">The sequence shown here is derived from an EMBL/GenBank/DDBJ whole genome shotgun (WGS) entry which is preliminary data.</text>
</comment>